<dbReference type="FunFam" id="1.10.630.10:FF:000047">
    <property type="entry name" value="Cytochrome P450 monooxygenase"/>
    <property type="match status" value="1"/>
</dbReference>
<sequence length="494" mass="55976">MSIGGLLRLVAAGTGLVVLYLVSNVIYNLFFHPLRRYPGPLLMRATRLTHDYKVLRGTLVFDMLEIHKQYGDVVRICPGELAFANPEAWREIMGHRGKANDRGEFEKLEAFYNPVGGPKDVVGSSGQEHAMLRRLLSHGFSDRSLRDQQPLIMKYIDLLVQRMHEKGATGPVDLATWYNFATFDIIGDLCFGESFGCLESSDYHPWVSMLFSTAKFGTVLQTATFYPLLRKLIIKIVSSPGAQQKMAAHEDMTKGKLLQRMELGNERPDLVEGLLKRKEEWGIPFKQIQANCGVLIIAGSETTATLMAGATYLLLQNPEALRKLTEEIRTAFAREDEIDLTSVNKLTYLFACLDEALRMYPPVAVGLPRVCPPGGAEILGEHVSEGTICGIHHWALYHNEKYFTKPFEYHPERWLQAPEFANDNLAAVQPFQVGPRNCLGRNLAYLEMRVIIARLIWNFDMSLAQESDGWMEKQKVFNFWEKPPLMVHMKPVVR</sequence>
<dbReference type="CDD" id="cd11058">
    <property type="entry name" value="CYP60B-like"/>
    <property type="match status" value="1"/>
</dbReference>
<evidence type="ECO:0000256" key="7">
    <source>
        <dbReference type="ARBA" id="ARBA00023033"/>
    </source>
</evidence>
<dbReference type="PANTHER" id="PTHR24305">
    <property type="entry name" value="CYTOCHROME P450"/>
    <property type="match status" value="1"/>
</dbReference>
<accession>A0A8K0X2G7</accession>
<dbReference type="Proteomes" id="UP000813385">
    <property type="component" value="Unassembled WGS sequence"/>
</dbReference>
<keyword evidence="6 8" id="KW-0408">Iron</keyword>
<dbReference type="PRINTS" id="PR00463">
    <property type="entry name" value="EP450I"/>
</dbReference>
<dbReference type="Pfam" id="PF00067">
    <property type="entry name" value="p450"/>
    <property type="match status" value="1"/>
</dbReference>
<keyword evidence="5" id="KW-0560">Oxidoreductase</keyword>
<evidence type="ECO:0000256" key="3">
    <source>
        <dbReference type="ARBA" id="ARBA00022617"/>
    </source>
</evidence>
<gene>
    <name evidence="10" type="ORF">B0T11DRAFT_319510</name>
</gene>
<name>A0A8K0X2G7_9PEZI</name>
<dbReference type="GO" id="GO:0020037">
    <property type="term" value="F:heme binding"/>
    <property type="evidence" value="ECO:0007669"/>
    <property type="project" value="InterPro"/>
</dbReference>
<dbReference type="PRINTS" id="PR00385">
    <property type="entry name" value="P450"/>
</dbReference>
<feature type="binding site" description="axial binding residue" evidence="8">
    <location>
        <position position="438"/>
    </location>
    <ligand>
        <name>heme</name>
        <dbReference type="ChEBI" id="CHEBI:30413"/>
    </ligand>
    <ligandPart>
        <name>Fe</name>
        <dbReference type="ChEBI" id="CHEBI:18248"/>
    </ligandPart>
</feature>
<keyword evidence="9" id="KW-0812">Transmembrane</keyword>
<dbReference type="GO" id="GO:0004497">
    <property type="term" value="F:monooxygenase activity"/>
    <property type="evidence" value="ECO:0007669"/>
    <property type="project" value="UniProtKB-KW"/>
</dbReference>
<dbReference type="GO" id="GO:0005506">
    <property type="term" value="F:iron ion binding"/>
    <property type="evidence" value="ECO:0007669"/>
    <property type="project" value="InterPro"/>
</dbReference>
<dbReference type="Gene3D" id="1.10.630.10">
    <property type="entry name" value="Cytochrome P450"/>
    <property type="match status" value="1"/>
</dbReference>
<dbReference type="InterPro" id="IPR001128">
    <property type="entry name" value="Cyt_P450"/>
</dbReference>
<dbReference type="AlphaFoldDB" id="A0A8K0X2G7"/>
<keyword evidence="11" id="KW-1185">Reference proteome</keyword>
<keyword evidence="3 8" id="KW-0349">Heme</keyword>
<keyword evidence="9" id="KW-1133">Transmembrane helix</keyword>
<evidence type="ECO:0000256" key="4">
    <source>
        <dbReference type="ARBA" id="ARBA00022723"/>
    </source>
</evidence>
<keyword evidence="9" id="KW-0472">Membrane</keyword>
<evidence type="ECO:0000256" key="5">
    <source>
        <dbReference type="ARBA" id="ARBA00023002"/>
    </source>
</evidence>
<dbReference type="GO" id="GO:0016705">
    <property type="term" value="F:oxidoreductase activity, acting on paired donors, with incorporation or reduction of molecular oxygen"/>
    <property type="evidence" value="ECO:0007669"/>
    <property type="project" value="InterPro"/>
</dbReference>
<dbReference type="SUPFAM" id="SSF48264">
    <property type="entry name" value="Cytochrome P450"/>
    <property type="match status" value="1"/>
</dbReference>
<dbReference type="InterPro" id="IPR050121">
    <property type="entry name" value="Cytochrome_P450_monoxygenase"/>
</dbReference>
<reference evidence="10" key="1">
    <citation type="journal article" date="2021" name="Nat. Commun.">
        <title>Genetic determinants of endophytism in the Arabidopsis root mycobiome.</title>
        <authorList>
            <person name="Mesny F."/>
            <person name="Miyauchi S."/>
            <person name="Thiergart T."/>
            <person name="Pickel B."/>
            <person name="Atanasova L."/>
            <person name="Karlsson M."/>
            <person name="Huettel B."/>
            <person name="Barry K.W."/>
            <person name="Haridas S."/>
            <person name="Chen C."/>
            <person name="Bauer D."/>
            <person name="Andreopoulos W."/>
            <person name="Pangilinan J."/>
            <person name="LaButti K."/>
            <person name="Riley R."/>
            <person name="Lipzen A."/>
            <person name="Clum A."/>
            <person name="Drula E."/>
            <person name="Henrissat B."/>
            <person name="Kohler A."/>
            <person name="Grigoriev I.V."/>
            <person name="Martin F.M."/>
            <person name="Hacquard S."/>
        </authorList>
    </citation>
    <scope>NUCLEOTIDE SEQUENCE</scope>
    <source>
        <strain evidence="10">MPI-CAGE-AT-0016</strain>
    </source>
</reference>
<evidence type="ECO:0000256" key="6">
    <source>
        <dbReference type="ARBA" id="ARBA00023004"/>
    </source>
</evidence>
<evidence type="ECO:0000256" key="8">
    <source>
        <dbReference type="PIRSR" id="PIRSR602401-1"/>
    </source>
</evidence>
<evidence type="ECO:0000256" key="2">
    <source>
        <dbReference type="ARBA" id="ARBA00010617"/>
    </source>
</evidence>
<evidence type="ECO:0000313" key="10">
    <source>
        <dbReference type="EMBL" id="KAH7358430.1"/>
    </source>
</evidence>
<dbReference type="PANTHER" id="PTHR24305:SF230">
    <property type="entry name" value="P450, PUTATIVE (EUROFUNG)-RELATED"/>
    <property type="match status" value="1"/>
</dbReference>
<evidence type="ECO:0000256" key="9">
    <source>
        <dbReference type="SAM" id="Phobius"/>
    </source>
</evidence>
<organism evidence="10 11">
    <name type="scientific">Plectosphaerella cucumerina</name>
    <dbReference type="NCBI Taxonomy" id="40658"/>
    <lineage>
        <taxon>Eukaryota</taxon>
        <taxon>Fungi</taxon>
        <taxon>Dikarya</taxon>
        <taxon>Ascomycota</taxon>
        <taxon>Pezizomycotina</taxon>
        <taxon>Sordariomycetes</taxon>
        <taxon>Hypocreomycetidae</taxon>
        <taxon>Glomerellales</taxon>
        <taxon>Plectosphaerellaceae</taxon>
        <taxon>Plectosphaerella</taxon>
    </lineage>
</organism>
<dbReference type="InterPro" id="IPR036396">
    <property type="entry name" value="Cyt_P450_sf"/>
</dbReference>
<dbReference type="InterPro" id="IPR002401">
    <property type="entry name" value="Cyt_P450_E_grp-I"/>
</dbReference>
<dbReference type="EMBL" id="JAGPXD010000004">
    <property type="protein sequence ID" value="KAH7358430.1"/>
    <property type="molecule type" value="Genomic_DNA"/>
</dbReference>
<feature type="transmembrane region" description="Helical" evidence="9">
    <location>
        <begin position="6"/>
        <end position="27"/>
    </location>
</feature>
<keyword evidence="4 8" id="KW-0479">Metal-binding</keyword>
<dbReference type="OrthoDB" id="1470350at2759"/>
<evidence type="ECO:0000313" key="11">
    <source>
        <dbReference type="Proteomes" id="UP000813385"/>
    </source>
</evidence>
<proteinExistence type="inferred from homology"/>
<protein>
    <submittedName>
        <fullName evidence="10">Cytochrome P450</fullName>
    </submittedName>
</protein>
<dbReference type="GO" id="GO:0009403">
    <property type="term" value="P:toxin biosynthetic process"/>
    <property type="evidence" value="ECO:0007669"/>
    <property type="project" value="UniProtKB-ARBA"/>
</dbReference>
<keyword evidence="7" id="KW-0503">Monooxygenase</keyword>
<comment type="similarity">
    <text evidence="2">Belongs to the cytochrome P450 family.</text>
</comment>
<evidence type="ECO:0000256" key="1">
    <source>
        <dbReference type="ARBA" id="ARBA00001971"/>
    </source>
</evidence>
<comment type="caution">
    <text evidence="10">The sequence shown here is derived from an EMBL/GenBank/DDBJ whole genome shotgun (WGS) entry which is preliminary data.</text>
</comment>
<comment type="cofactor">
    <cofactor evidence="1 8">
        <name>heme</name>
        <dbReference type="ChEBI" id="CHEBI:30413"/>
    </cofactor>
</comment>